<evidence type="ECO:0000256" key="24">
    <source>
        <dbReference type="ARBA" id="ARBA00023054"/>
    </source>
</evidence>
<comment type="miscellaneous">
    <text evidence="33">Inhibitors targeting HIV-1 viral envelope proteins are used as antiretroviral drugs. Attachment of virions to the cell surface via non-specific interactions and CD4 binding can be blocked by inhibitors that include cyanovirin-N, cyclotriazadisulfonamide analogs, PRO 2000, TNX 355 and PRO 542. In addition, BMS 806 can block CD4-induced conformational changes. Env interactions with the coreceptor molecules can be targeted by CCR5 antagonists including SCH-D, maraviroc (UK 427857) and aplaviroc (GW 873140), and the CXCR4 antagonist AMD 070. Fusion of viral and cellular membranes can be inhibited by peptides such as enfuvirtide and tifuvirtide (T 1249). Resistance to inhibitors associated with mutations in Env are observed. Most of the time, single mutations confer only a modest reduction in drug susceptibility. Combination of several mutations is usually required to develop a high-level drug resistance.</text>
</comment>
<keyword evidence="23 33" id="KW-1039">Host endosome</keyword>
<evidence type="ECO:0000256" key="31">
    <source>
        <dbReference type="ARBA" id="ARBA00023296"/>
    </source>
</evidence>
<evidence type="ECO:0000256" key="11">
    <source>
        <dbReference type="ARBA" id="ARBA00022581"/>
    </source>
</evidence>
<keyword evidence="28 33" id="KW-0325">Glycoprotein</keyword>
<keyword evidence="10 33" id="KW-1165">Clathrin-mediated endocytosis of virus by host</keyword>
<dbReference type="GO" id="GO:0052031">
    <property type="term" value="P:symbiont-mediated perturbation of host defense response"/>
    <property type="evidence" value="ECO:0007669"/>
    <property type="project" value="UniProtKB-UniRule"/>
</dbReference>
<gene>
    <name evidence="33 38" type="primary">env</name>
</gene>
<evidence type="ECO:0000256" key="3">
    <source>
        <dbReference type="ARBA" id="ARBA00004505"/>
    </source>
</evidence>
<dbReference type="Gene3D" id="2.170.40.20">
    <property type="entry name" value="Human immunodeficiency virus 1, Gp160, envelope glycoprotein"/>
    <property type="match status" value="2"/>
</dbReference>
<evidence type="ECO:0000256" key="18">
    <source>
        <dbReference type="ARBA" id="ARBA00022844"/>
    </source>
</evidence>
<comment type="domain">
    <text evidence="33">The membrane proximal external region (MPER) present in gp41 is a tryptophan-rich region recognized by the antibodies 2F5, Z13, and 4E10. MPER seems to play a role in fusion.</text>
</comment>
<dbReference type="GO" id="GO:1903911">
    <property type="term" value="P:positive regulation of receptor clustering"/>
    <property type="evidence" value="ECO:0007669"/>
    <property type="project" value="UniProtKB-UniRule"/>
</dbReference>
<dbReference type="GO" id="GO:0019031">
    <property type="term" value="C:viral envelope"/>
    <property type="evidence" value="ECO:0007669"/>
    <property type="project" value="UniProtKB-KW"/>
</dbReference>
<dbReference type="GO" id="GO:0039654">
    <property type="term" value="P:fusion of virus membrane with host endosome membrane"/>
    <property type="evidence" value="ECO:0007669"/>
    <property type="project" value="UniProtKB-UniRule"/>
</dbReference>
<dbReference type="GO" id="GO:0019062">
    <property type="term" value="P:virion attachment to host cell"/>
    <property type="evidence" value="ECO:0007669"/>
    <property type="project" value="UniProtKB-UniRule"/>
</dbReference>
<dbReference type="GO" id="GO:0005198">
    <property type="term" value="F:structural molecule activity"/>
    <property type="evidence" value="ECO:0007669"/>
    <property type="project" value="UniProtKB-UniRule"/>
</dbReference>
<dbReference type="GO" id="GO:0019082">
    <property type="term" value="P:viral protein processing"/>
    <property type="evidence" value="ECO:0007669"/>
    <property type="project" value="UniProtKB-UniRule"/>
</dbReference>
<keyword evidence="14 33" id="KW-0812">Transmembrane</keyword>
<comment type="domain">
    <text evidence="33">Some of the most genetically diverse regions of the viral genome are present in Env. They are called variable regions 1 through 5 (V1 through V5). Coreceptor usage of gp120 is determined mainly by the primary structure of the third variable region (V3) in the outer domain of gp120. The sequence of V3 determines which coreceptor, CCR5 and/or CXCR4 (corresponding to R5/macrophage, X4/T cell and R5X4/T cell and macrophage tropism), is used to trigger the fusion potential of the Env complex, and hence which cells the virus can infect. Binding to CCR5 involves a region adjacent in addition to V3.</text>
</comment>
<evidence type="ECO:0000256" key="13">
    <source>
        <dbReference type="ARBA" id="ARBA00022685"/>
    </source>
</evidence>
<evidence type="ECO:0000256" key="8">
    <source>
        <dbReference type="ARBA" id="ARBA00022510"/>
    </source>
</evidence>
<sequence>MKVKGIRKNYQHWWWKWGTMLLGMMMICSAEEKEQLWVTVYYGVPVWKEATTTLFCASDAKGYNTEVHNIWATHACVPTDPNPQEVVLVNVTENFNMWKNNMVEQMHEDIISLWDQSLKPCVKLTPLCVTLNCTNVNDTSVNNNDTIKVEEEGRIKNCSFNITADIMDNRQKQYSLFNSMDVVQIGSENNKNNSENNTMYRLISCNTSVITQACPKVSFEPIPIHFCAPAGFAILKCNDKTFNGTGPCTNVSTVQCTHGIRPVVSTQLLLNGSLSEGEVMIRSENLTDNAKIIIVQLNETVTINCTRPNNNTRKGIHIGPGGGMFYATDIIGDIRQAHCNINGQDWKNTLQKVVKKLQEQFNKTIIFKHSSGGDPEIVMHSFNCGGEFFYCNSTRLFNSTWALPNSPENNTGEFNDNITLPCRIKQIINMWQEVGKAMYAPPIKGIIKCSSNITGLLLTRDGGTENSTNNTETFRPGGGDMRDNWRSELYKYKVVQVEPLGVAPTRARRRVVQREKRAVTMGAMFLGFLGAAGSTMGAASMMLTVQARQLLSGIVQQQSNLLKAIEAQQHLLQLTVWGIKQLQARILAVERYLKDQQLLGIWGCSGKLICTTNVPWNNSWSNRSQKEIWDNMTWMEWEKEIGNYTSLIYTLIEGAQNQQEKNEQELLELGRWASLWNWFDITNWLWYIKIFIMIVGGLIGLRIVFTVLSIVNRVRKGYSPLSFQTHLPAQRGPDRPEETEEEGGERGRDRSIRLVDGCLALIWEDLRSLCLFSYHRLRDLLLIAARIVELLGRRGWEALKYWWNLLQYWSQELKKSAVSLLNATAIAVAEGTDRIIEVLQRGGRAVIHIPVRIRQGLERILL</sequence>
<feature type="region of interest" description="MPER; binding to GalCer" evidence="33">
    <location>
        <begin position="668"/>
        <end position="689"/>
    </location>
</feature>
<keyword evidence="16 33" id="KW-0732">Signal</keyword>
<dbReference type="GO" id="GO:1903908">
    <property type="term" value="P:positive regulation of plasma membrane raft polarization"/>
    <property type="evidence" value="ECO:0007669"/>
    <property type="project" value="UniProtKB-UniRule"/>
</dbReference>
<evidence type="ECO:0000256" key="6">
    <source>
        <dbReference type="ARBA" id="ARBA00004650"/>
    </source>
</evidence>
<feature type="disulfide bond" evidence="33">
    <location>
        <begin position="56"/>
        <end position="76"/>
    </location>
</feature>
<feature type="region of interest" description="Fusion peptide" evidence="33">
    <location>
        <begin position="518"/>
        <end position="538"/>
    </location>
</feature>
<evidence type="ECO:0000256" key="20">
    <source>
        <dbReference type="ARBA" id="ARBA00022879"/>
    </source>
</evidence>
<keyword evidence="24 33" id="KW-0175">Coiled coil</keyword>
<dbReference type="InterPro" id="IPR000777">
    <property type="entry name" value="HIV1_Gp120"/>
</dbReference>
<evidence type="ECO:0000256" key="2">
    <source>
        <dbReference type="ARBA" id="ARBA00004433"/>
    </source>
</evidence>
<keyword evidence="18 33" id="KW-0946">Virion</keyword>
<dbReference type="EMBL" id="KY323773">
    <property type="protein sequence ID" value="APX56732.1"/>
    <property type="molecule type" value="Genomic_RNA"/>
</dbReference>
<comment type="PTM">
    <text evidence="33">Palmitoylation of the transmembrane protein and of Env polyprotein (prior to its proteolytic cleavage) is essential for their association with host cell membrane lipid rafts. Palmitoylation is therefore required for envelope trafficking to classical lipid rafts, but not for viral replication.</text>
</comment>
<name>A0A1P8P2P9_HV1</name>
<comment type="function">
    <text evidence="33">Surface protein gp120: Attaches the virus to the host lymphoid cell by binding to the primary receptor CD4. This interaction induces a structural rearrangement creating a high affinity binding site for a chemokine coreceptor like CXCR4 and/or CCR5. Acts as a ligand for CD209/DC-SIGN and CLEC4M/DC-SIGNR, which are respectively found on dendritic cells (DCs), and on endothelial cells of liver sinusoids and lymph node sinuses. These interactions allow capture of viral particles at mucosal surfaces by these cells and subsequent transmission to permissive cells. HIV subverts the migration properties of dendritic cells to gain access to CD4+ T-cells in lymph nodes. Virus transmission to permissive T-cells occurs either in trans (without DCs infection, through viral capture and transmission), or in cis (following DCs productive infection, through the usual CD4-gp120 interaction), thereby inducing a robust infection. In trans infection, bound virions remain infectious over days and it is proposed that they are not degraded, but protected in non-lysosomal acidic organelles within the DCs close to the cell membrane thus contributing to the viral infectious potential during DCs' migration from the periphery to the lymphoid tissues. On arrival at lymphoid tissues, intact virions recycle back to DCs' cell surface allowing virus transmission to CD4+ T-cells.</text>
</comment>
<keyword evidence="22 33" id="KW-1133">Transmembrane helix</keyword>
<keyword evidence="17 33" id="KW-1161">Viral attachment to host cell</keyword>
<feature type="site" description="Cleavage; by host furin" evidence="33">
    <location>
        <begin position="517"/>
        <end position="518"/>
    </location>
</feature>
<keyword evidence="31 33" id="KW-1160">Virus entry into host cell</keyword>
<evidence type="ECO:0000256" key="25">
    <source>
        <dbReference type="ARBA" id="ARBA00023136"/>
    </source>
</evidence>
<comment type="miscellaneous">
    <text evidence="33">HIV-1 lineages are divided in three main groups, M (for Major), O (for Outlier), and N (for New, or Non-M, Non-O). The vast majority of strains found worldwide belong to the group M. Group O seems to be endemic to and largely confined to Cameroon and neighboring countries in West Central Africa, where these viruses represent a small minority of HIV-1 strains. The group N is represented by a limited number of isolates from Cameroonian persons. The group M is further subdivided in 9 clades or subtypes (A to D, F to H, J and K).</text>
</comment>
<feature type="region of interest" description="Immunosuppression" evidence="33">
    <location>
        <begin position="580"/>
        <end position="598"/>
    </location>
</feature>
<evidence type="ECO:0000256" key="17">
    <source>
        <dbReference type="ARBA" id="ARBA00022804"/>
    </source>
</evidence>
<evidence type="ECO:0000256" key="1">
    <source>
        <dbReference type="ARBA" id="ARBA00004402"/>
    </source>
</evidence>
<evidence type="ECO:0000256" key="21">
    <source>
        <dbReference type="ARBA" id="ARBA00022890"/>
    </source>
</evidence>
<feature type="short sequence motif" description="Di-leucine internalization motif" evidence="33">
    <location>
        <begin position="861"/>
        <end position="862"/>
    </location>
</feature>
<feature type="lipid moiety-binding region" description="S-palmitoyl cysteine; by host" evidence="33">
    <location>
        <position position="770"/>
    </location>
</feature>
<evidence type="ECO:0000256" key="33">
    <source>
        <dbReference type="HAMAP-Rule" id="MF_04083"/>
    </source>
</evidence>
<evidence type="ECO:0000256" key="30">
    <source>
        <dbReference type="ARBA" id="ARBA00023288"/>
    </source>
</evidence>
<feature type="compositionally biased region" description="Low complexity" evidence="35">
    <location>
        <begin position="464"/>
        <end position="473"/>
    </location>
</feature>
<evidence type="ECO:0000313" key="38">
    <source>
        <dbReference type="EMBL" id="APX56732.1"/>
    </source>
</evidence>
<comment type="domain">
    <text evidence="33">The YXXL motif is involved in determining the exact site of viral release at the surface of infected mononuclear cells and promotes endocytosis. YXXL and di-leucine endocytosis motifs interact directly or indirectly with the clathrin adapter complexes, opperate independently, and their activities are not additive.</text>
</comment>
<feature type="transmembrane region" description="Helical" evidence="34">
    <location>
        <begin position="518"/>
        <end position="543"/>
    </location>
</feature>
<dbReference type="GO" id="GO:0020002">
    <property type="term" value="C:host cell plasma membrane"/>
    <property type="evidence" value="ECO:0007669"/>
    <property type="project" value="UniProtKB-SubCell"/>
</dbReference>
<feature type="region of interest" description="Disordered" evidence="35">
    <location>
        <begin position="725"/>
        <end position="748"/>
    </location>
</feature>
<feature type="topological domain" description="Cytoplasmic" evidence="33">
    <location>
        <begin position="712"/>
        <end position="862"/>
    </location>
</feature>
<evidence type="ECO:0000256" key="4">
    <source>
        <dbReference type="ARBA" id="ARBA00004563"/>
    </source>
</evidence>
<keyword evidence="11 33" id="KW-0945">Host-virus interaction</keyword>
<dbReference type="GO" id="GO:0019064">
    <property type="term" value="P:fusion of virus membrane with host plasma membrane"/>
    <property type="evidence" value="ECO:0007669"/>
    <property type="project" value="UniProtKB-UniRule"/>
</dbReference>
<feature type="region of interest" description="CD4-binding loop" evidence="33">
    <location>
        <begin position="370"/>
        <end position="380"/>
    </location>
</feature>
<dbReference type="SUPFAM" id="SSF56502">
    <property type="entry name" value="gp120 core"/>
    <property type="match status" value="2"/>
</dbReference>
<keyword evidence="19 33" id="KW-1043">Host membrane</keyword>
<keyword evidence="13 33" id="KW-0165">Cleavage on pair of basic residues</keyword>
<dbReference type="Gene3D" id="1.20.5.490">
    <property type="entry name" value="Single helix bin"/>
    <property type="match status" value="1"/>
</dbReference>
<dbReference type="Pfam" id="PF00516">
    <property type="entry name" value="GP120"/>
    <property type="match status" value="1"/>
</dbReference>
<comment type="subunit">
    <text evidence="32">The mature envelope protein (Env) consists of a homotrimer of non-covalently associated gp120-gp41 heterodimers. The resulting complex protrudes from the virus surface as a spike. There seems to be as few as 10 spikes on the average virion. Interacts with host CD4, CCR5 and CXCR4. Gp120 also interacts with the C-type lectins CD209/DC-SIGN and CLEC4M/DC-SIGNR (collectively referred to as DC-SIGN(R)). Gp120 and gp41 interact with GalCer. Gp120 interacts with host ITGA4/ITGB7 complex; on CD4+ T-cells, this interaction results in rapid activation of integrin ITGAL/LFA-1, which facilitates efficient cell-to-cell spreading of HIV-1. Gp120 interacts with cell-associated heparan sulfate; this interaction increases virus infectivity on permissive cells and may be involved in infection of CD4- cells.</text>
</comment>
<dbReference type="GO" id="GO:0075512">
    <property type="term" value="P:clathrin-dependent endocytosis of virus by host cell"/>
    <property type="evidence" value="ECO:0007669"/>
    <property type="project" value="UniProtKB-UniRule"/>
</dbReference>
<accession>A0A1P8P2P9</accession>
<evidence type="ECO:0000256" key="16">
    <source>
        <dbReference type="ARBA" id="ARBA00022729"/>
    </source>
</evidence>
<keyword evidence="9 33" id="KW-1032">Host cell membrane</keyword>
<comment type="domain">
    <text evidence="33">The CD4-binding region is targeted by the antibody b12.</text>
</comment>
<dbReference type="SUPFAM" id="SSF58069">
    <property type="entry name" value="Virus ectodomain"/>
    <property type="match status" value="1"/>
</dbReference>
<keyword evidence="12 33" id="KW-1162">Viral penetration into host cytoplasm</keyword>
<dbReference type="FunFam" id="1.10.287.210:FF:000001">
    <property type="entry name" value="Envelope glycoprotein gp160"/>
    <property type="match status" value="1"/>
</dbReference>
<keyword evidence="25 33" id="KW-0472">Membrane</keyword>
<keyword evidence="21 33" id="KW-1164">Virus endocytosis by host</keyword>
<feature type="region of interest" description="Disordered" evidence="35">
    <location>
        <begin position="460"/>
        <end position="480"/>
    </location>
</feature>
<evidence type="ECO:0000256" key="7">
    <source>
        <dbReference type="ARBA" id="ARBA00022506"/>
    </source>
</evidence>
<protein>
    <recommendedName>
        <fullName evidence="33">Envelope glycoprotein gp160</fullName>
    </recommendedName>
    <alternativeName>
        <fullName evidence="33">Env polyprotein</fullName>
    </alternativeName>
    <component>
        <recommendedName>
            <fullName evidence="33">Surface protein gp120</fullName>
            <shortName evidence="33">SU</shortName>
        </recommendedName>
        <alternativeName>
            <fullName evidence="33">Glycoprotein 120</fullName>
            <shortName evidence="33">gp120</shortName>
        </alternativeName>
    </component>
    <component>
        <recommendedName>
            <fullName evidence="33">Transmembrane protein gp41</fullName>
            <shortName evidence="33">TM</shortName>
        </recommendedName>
        <alternativeName>
            <fullName evidence="33">Glycoprotein 41</fullName>
            <shortName evidence="33">gp41</shortName>
        </alternativeName>
    </component>
</protein>
<feature type="transmembrane region" description="Helical" evidence="34">
    <location>
        <begin position="684"/>
        <end position="711"/>
    </location>
</feature>
<organism evidence="38">
    <name type="scientific">Human immunodeficiency virus type 1</name>
    <name type="common">HIV-1</name>
    <dbReference type="NCBI Taxonomy" id="11676"/>
    <lineage>
        <taxon>Viruses</taxon>
        <taxon>Riboviria</taxon>
        <taxon>Pararnavirae</taxon>
        <taxon>Artverviricota</taxon>
        <taxon>Revtraviricetes</taxon>
        <taxon>Ortervirales</taxon>
        <taxon>Retroviridae</taxon>
        <taxon>Orthoretrovirinae</taxon>
        <taxon>Lentivirus</taxon>
        <taxon>Lentivirus humimdef1</taxon>
    </lineage>
</organism>
<evidence type="ECO:0000256" key="34">
    <source>
        <dbReference type="RuleBase" id="RU363095"/>
    </source>
</evidence>
<comment type="caution">
    <text evidence="33 34">Lacks conserved residue(s) required for the propagation of feature annotation.</text>
</comment>
<dbReference type="Gene3D" id="1.10.287.210">
    <property type="match status" value="1"/>
</dbReference>
<evidence type="ECO:0000256" key="35">
    <source>
        <dbReference type="SAM" id="MobiDB-lite"/>
    </source>
</evidence>
<keyword evidence="20 33" id="KW-0261">Viral envelope protein</keyword>
<keyword evidence="26 33" id="KW-0564">Palmitate</keyword>
<dbReference type="Pfam" id="PF00517">
    <property type="entry name" value="GP41"/>
    <property type="match status" value="1"/>
</dbReference>
<feature type="short sequence motif" description="YXXL motif; contains endocytosis signal" evidence="33">
    <location>
        <begin position="718"/>
        <end position="721"/>
    </location>
</feature>
<dbReference type="GO" id="GO:0016020">
    <property type="term" value="C:membrane"/>
    <property type="evidence" value="ECO:0007669"/>
    <property type="project" value="UniProtKB-UniRule"/>
</dbReference>
<evidence type="ECO:0000256" key="9">
    <source>
        <dbReference type="ARBA" id="ARBA00022511"/>
    </source>
</evidence>
<keyword evidence="27 33" id="KW-1015">Disulfide bond</keyword>
<keyword evidence="15 33" id="KW-0053">Apoptosis</keyword>
<keyword evidence="30 33" id="KW-0449">Lipoprotein</keyword>
<evidence type="ECO:0000256" key="27">
    <source>
        <dbReference type="ARBA" id="ARBA00023157"/>
    </source>
</evidence>
<comment type="subunit">
    <text evidence="33">The mature envelope protein (Env) consists of a homotrimer of non-covalently associated gp120-gp41 heterodimers. The resulting complex protrudes from the virus surface as a spike. There seems to be as few as 10 spikes on the average virion. Surface protein gp120 interacts with host CD4, CCR5 and CXCR4. Gp120 also interacts with the C-type lectins CD209/DC-SIGN and CLEC4M/DC-SIGNR (collectively referred to as DC-SIGN(R)). Gp120 and gp41 interact with GalCer. Gp120 interacts with host ITGA4/ITGB7 complex; on CD4+ T-cells, this interaction results in rapid activation of integrin ITGAL/LFA-1, which facilitates efficient cell-to-cell spreading of HIV-1. Gp120 interacts with cell-associated heparan sulfate; this interaction increases virus infectivity on permissive cells and may be involved in infection of CD4- cells.</text>
</comment>
<dbReference type="GO" id="GO:0044175">
    <property type="term" value="C:host cell endosome membrane"/>
    <property type="evidence" value="ECO:0007669"/>
    <property type="project" value="UniProtKB-SubCell"/>
</dbReference>
<evidence type="ECO:0000256" key="19">
    <source>
        <dbReference type="ARBA" id="ARBA00022870"/>
    </source>
</evidence>
<keyword evidence="7 33" id="KW-1168">Fusion of virus membrane with host membrane</keyword>
<evidence type="ECO:0000256" key="5">
    <source>
        <dbReference type="ARBA" id="ARBA00004578"/>
    </source>
</evidence>
<evidence type="ECO:0000256" key="26">
    <source>
        <dbReference type="ARBA" id="ARBA00023139"/>
    </source>
</evidence>
<reference evidence="38" key="1">
    <citation type="journal article" date="2017" name="Nat. Med.">
        <title>Antibody 10-1074 suppresses viremia in HIV-1-infected individuals.</title>
        <authorList>
            <person name="Caskey M."/>
            <person name="Schoofs T."/>
            <person name="Gruell H."/>
            <person name="Settler A."/>
            <person name="Karagounis T."/>
            <person name="Kreider E.F."/>
            <person name="Murrell B."/>
            <person name="Pfeifer N."/>
            <person name="Nogueira L."/>
            <person name="Oliveira T.Y."/>
            <person name="Learn G.H."/>
            <person name="Cohen Y.Z."/>
            <person name="Lehmann C."/>
            <person name="Gillor D."/>
            <person name="Shimeliovich I."/>
            <person name="Unson-O'Brien C."/>
            <person name="Weiland D."/>
            <person name="Robles A."/>
            <person name="Kummerle T."/>
            <person name="Wyen C."/>
            <person name="Levin R."/>
            <person name="Witmer-Pack M."/>
            <person name="Eren K."/>
            <person name="Ignacio C."/>
            <person name="Kiss S."/>
            <person name="West A.P.Jr."/>
            <person name="Mouquet H."/>
            <person name="Zingman B.S."/>
            <person name="Gulick R.M."/>
            <person name="Keler T."/>
            <person name="Bjorkman P.J."/>
            <person name="Seaman M.S."/>
            <person name="Hahn B.H."/>
            <person name="Fatkenheuer G."/>
            <person name="Schlesinger S.J."/>
            <person name="Nussenzweig M.C."/>
            <person name="Klein F."/>
        </authorList>
    </citation>
    <scope>NUCLEOTIDE SEQUENCE</scope>
    <source>
        <strain evidence="38">1HB1-W24-031716-A6_S29</strain>
    </source>
</reference>
<dbReference type="FunFam" id="2.170.40.20:FF:000001">
    <property type="entry name" value="Envelope glycoprotein gp160"/>
    <property type="match status" value="1"/>
</dbReference>
<comment type="similarity">
    <text evidence="33">Belongs to the HIV-1 env protein family.</text>
</comment>
<dbReference type="HAMAP" id="MF_04083">
    <property type="entry name" value="HIV_ENV"/>
    <property type="match status" value="1"/>
</dbReference>
<evidence type="ECO:0000256" key="10">
    <source>
        <dbReference type="ARBA" id="ARBA00022570"/>
    </source>
</evidence>
<dbReference type="InterPro" id="IPR036377">
    <property type="entry name" value="Gp120_core_sf"/>
</dbReference>
<evidence type="ECO:0000256" key="29">
    <source>
        <dbReference type="ARBA" id="ARBA00023280"/>
    </source>
</evidence>
<feature type="domain" description="Retroviral envelope protein GP41-like" evidence="37">
    <location>
        <begin position="536"/>
        <end position="725"/>
    </location>
</feature>
<dbReference type="FunFam" id="2.170.40.20:FF:000003">
    <property type="entry name" value="Envelope glycoprotein gp160"/>
    <property type="match status" value="1"/>
</dbReference>
<proteinExistence type="inferred from homology"/>
<evidence type="ECO:0000259" key="37">
    <source>
        <dbReference type="Pfam" id="PF00517"/>
    </source>
</evidence>
<evidence type="ECO:0000256" key="14">
    <source>
        <dbReference type="ARBA" id="ARBA00022692"/>
    </source>
</evidence>
<feature type="chain" id="PRO_5023324863" description="Envelope glycoprotein gp160" evidence="33">
    <location>
        <begin position="35"/>
        <end position="862"/>
    </location>
</feature>
<comment type="function">
    <text evidence="33">Transmembrane protein gp41: Acts as a class I viral fusion protein. Under the current model, the protein has at least 3 conformational states: pre-fusion native state, pre-hairpin intermediate state, and post-fusion hairpin state. During fusion of viral and target intracellular membranes, the coiled coil regions (heptad repeats) assume a trimer-of-hairpins structure, positioning the fusion peptide in close proximity to the C-terminal region of the ectodomain. The formation of this structure appears to drive apposition and subsequent fusion of viral and target cell membranes. Complete fusion occurs in host cell endosomes and is dynamin-dependent, however some lipid transfer might occur at the plasma membrane. The virus undergoes clathrin-dependent internalization long before endosomal fusion, thus minimizing the surface exposure of conserved viral epitopes during fusion and reducing the efficacy of inhibitors targeting these epitopes. Membranes fusion leads to delivery of the nucleocapsid into the cytoplasm.</text>
</comment>
<comment type="subcellular location">
    <molecule>Transmembrane protein gp41</molecule>
    <subcellularLocation>
        <location evidence="33">Virion membrane</location>
        <topology evidence="33">Single-pass type I membrane protein</topology>
    </subcellularLocation>
    <subcellularLocation>
        <location evidence="33">Host cell membrane</location>
        <topology evidence="33">Single-pass type I membrane protein</topology>
    </subcellularLocation>
    <subcellularLocation>
        <location evidence="33">Host endosome membrane</location>
        <topology evidence="33">Single-pass type I membrane protein</topology>
    </subcellularLocation>
    <text evidence="33">It is probably concentrated at the site of budding and incorporated into the virions possibly by contacts between the cytoplasmic tail of Env and the N-terminus of Gag.</text>
</comment>
<evidence type="ECO:0000256" key="28">
    <source>
        <dbReference type="ARBA" id="ARBA00023180"/>
    </source>
</evidence>
<dbReference type="FunFam" id="1.20.5.490:FF:000001">
    <property type="entry name" value="Envelope glycoprotein gp160"/>
    <property type="match status" value="1"/>
</dbReference>
<feature type="chain" id="PRO_5023324864" description="Transmembrane protein gp41" evidence="33">
    <location>
        <begin position="518"/>
        <end position="862"/>
    </location>
</feature>
<feature type="disulfide bond" evidence="33">
    <location>
        <begin position="237"/>
        <end position="248"/>
    </location>
</feature>
<comment type="function">
    <text evidence="33">Envelope glycoprotein gp160: Oligomerizes in the host endoplasmic reticulum into predominantly trimers. In a second time, gp160 transits in the host Golgi, where glycosylation is completed. The precursor is then proteolytically cleaved in the trans-Golgi and thereby activated by cellular furin or furin-like proteases to produce gp120 and gp41.</text>
</comment>
<organismHost>
    <name type="scientific">Homo sapiens</name>
    <name type="common">Human</name>
    <dbReference type="NCBI Taxonomy" id="9606"/>
</organismHost>
<comment type="subcellular location">
    <subcellularLocation>
        <location evidence="3">Host cell membrane</location>
        <topology evidence="3">Peripheral membrane protein</topology>
    </subcellularLocation>
    <subcellularLocation>
        <location evidence="1">Host cell membrane</location>
        <topology evidence="1">Single-pass type I membrane protein</topology>
    </subcellularLocation>
    <subcellularLocation>
        <location evidence="2">Host endosome membrane</location>
        <topology evidence="2">Peripheral membrane protein</topology>
    </subcellularLocation>
    <subcellularLocation>
        <location evidence="5">Host endosome membrane</location>
        <topology evidence="5">Single-pass type I membrane protein</topology>
    </subcellularLocation>
    <subcellularLocation>
        <location evidence="6">Virion membrane</location>
        <topology evidence="6">Peripheral membrane protein</topology>
    </subcellularLocation>
    <subcellularLocation>
        <location evidence="4">Virion membrane</location>
        <topology evidence="4">Single-pass type I membrane protein</topology>
    </subcellularLocation>
</comment>
<dbReference type="InterPro" id="IPR000328">
    <property type="entry name" value="GP41-like"/>
</dbReference>
<evidence type="ECO:0000256" key="22">
    <source>
        <dbReference type="ARBA" id="ARBA00022989"/>
    </source>
</evidence>
<keyword evidence="29 33" id="KW-0899">Viral immunoevasion</keyword>
<evidence type="ECO:0000256" key="12">
    <source>
        <dbReference type="ARBA" id="ARBA00022595"/>
    </source>
</evidence>
<comment type="domain">
    <text evidence="33 34">The 17 amino acids long immunosuppressive region is present in many retroviral envelope proteins. Synthetic peptides derived from this relatively conserved sequence inhibit immune function in vitro and in vivo.</text>
</comment>
<comment type="PTM">
    <text evidence="33">Specific enzymatic cleavages in vivo yield mature proteins. Envelope glycoproteins are synthesized as a inactive precursor that is heavily N-glycosylated and processed likely by host cell furin in the Golgi to yield the mature SU and TM proteins. The cleavage site between SU and TM requires the minimal sequence [KR]-X-[KR]-R. About 2 of the 9 disulfide bonds of gp41 are reduced by P4HB/PDI, following binding to CD4 receptor.</text>
</comment>
<dbReference type="GO" id="GO:0055036">
    <property type="term" value="C:virion membrane"/>
    <property type="evidence" value="ECO:0007669"/>
    <property type="project" value="UniProtKB-SubCell"/>
</dbReference>
<dbReference type="InterPro" id="IPR037527">
    <property type="entry name" value="Gp160"/>
</dbReference>
<comment type="PTM">
    <text evidence="33">Highly glycosylated by host. The high number of glycan on the protein is reffered to as 'glycan shield' because it contributes to hide protein sequence from adaptive immune system.</text>
</comment>
<evidence type="ECO:0000259" key="36">
    <source>
        <dbReference type="Pfam" id="PF00516"/>
    </source>
</evidence>
<feature type="coiled-coil region" evidence="33">
    <location>
        <begin position="639"/>
        <end position="673"/>
    </location>
</feature>
<evidence type="ECO:0000256" key="23">
    <source>
        <dbReference type="ARBA" id="ARBA00023046"/>
    </source>
</evidence>
<dbReference type="CDD" id="cd09909">
    <property type="entry name" value="HIV-1-like_HR1-HR2"/>
    <property type="match status" value="1"/>
</dbReference>
<evidence type="ECO:0000256" key="15">
    <source>
        <dbReference type="ARBA" id="ARBA00022703"/>
    </source>
</evidence>
<feature type="domain" description="Human immunodeficiency virus 1 envelope glycoprotein Gp120" evidence="36">
    <location>
        <begin position="138"/>
        <end position="517"/>
    </location>
</feature>
<keyword evidence="8 33" id="KW-1170">Fusion of virus membrane with host endosomal membrane</keyword>
<feature type="disulfide bond" evidence="33">
    <location>
        <begin position="604"/>
        <end position="610"/>
    </location>
</feature>
<feature type="disulfide bond" evidence="33">
    <location>
        <begin position="227"/>
        <end position="256"/>
    </location>
</feature>
<comment type="subcellular location">
    <molecule>Surface protein gp120</molecule>
    <subcellularLocation>
        <location evidence="33">Virion membrane</location>
        <topology evidence="33">Peripheral membrane protein</topology>
    </subcellularLocation>
    <subcellularLocation>
        <location evidence="33">Host cell membrane</location>
        <topology evidence="33">Peripheral membrane protein</topology>
    </subcellularLocation>
    <subcellularLocation>
        <location evidence="33">Host endosome membrane</location>
        <topology evidence="33">Single-pass type I membrane protein</topology>
    </subcellularLocation>
    <text evidence="33">The surface protein is not anchored to the viral envelope, but associates with the extravirion surface through its binding to TM. It is probably concentrated at the site of budding and incorporated into the virions possibly by contacts between the cytoplasmic tail of Env and the N-terminus of Gag.</text>
</comment>
<evidence type="ECO:0000256" key="32">
    <source>
        <dbReference type="ARBA" id="ARBA00062028"/>
    </source>
</evidence>